<dbReference type="Proteomes" id="UP000503820">
    <property type="component" value="Unassembled WGS sequence"/>
</dbReference>
<dbReference type="EMBL" id="BLVP01000008">
    <property type="protein sequence ID" value="GFM37640.1"/>
    <property type="molecule type" value="Genomic_DNA"/>
</dbReference>
<accession>A0A7J0BVA5</accession>
<keyword evidence="2" id="KW-1185">Reference proteome</keyword>
<proteinExistence type="predicted"/>
<dbReference type="RefSeq" id="WP_243451358.1">
    <property type="nucleotide sequence ID" value="NZ_BLVP01000008.1"/>
</dbReference>
<reference evidence="1 2" key="1">
    <citation type="submission" date="2020-05" db="EMBL/GenBank/DDBJ databases">
        <title>Draft genome sequence of Desulfovibrio psychrotolerans JS1T.</title>
        <authorList>
            <person name="Ueno A."/>
            <person name="Tamazawa S."/>
            <person name="Tamamura S."/>
            <person name="Murakami T."/>
            <person name="Kiyama T."/>
            <person name="Inomata H."/>
            <person name="Amano Y."/>
            <person name="Miyakawa K."/>
            <person name="Tamaki H."/>
            <person name="Naganuma T."/>
            <person name="Kaneko K."/>
        </authorList>
    </citation>
    <scope>NUCLEOTIDE SEQUENCE [LARGE SCALE GENOMIC DNA]</scope>
    <source>
        <strain evidence="1 2">JS1</strain>
    </source>
</reference>
<organism evidence="1 2">
    <name type="scientific">Desulfovibrio psychrotolerans</name>
    <dbReference type="NCBI Taxonomy" id="415242"/>
    <lineage>
        <taxon>Bacteria</taxon>
        <taxon>Pseudomonadati</taxon>
        <taxon>Thermodesulfobacteriota</taxon>
        <taxon>Desulfovibrionia</taxon>
        <taxon>Desulfovibrionales</taxon>
        <taxon>Desulfovibrionaceae</taxon>
        <taxon>Desulfovibrio</taxon>
    </lineage>
</organism>
<name>A0A7J0BVA5_9BACT</name>
<sequence length="92" mass="9487">MSGMTSVASQTFGAQVVSKTMDYLNNSSSPGFASMGATDKQTFGAQVVSKTMEYMNTGGGRDASGLSATYNFNKDVLGAFATGKGALANMYV</sequence>
<protein>
    <submittedName>
        <fullName evidence="1">Uncharacterized protein</fullName>
    </submittedName>
</protein>
<dbReference type="AlphaFoldDB" id="A0A7J0BVA5"/>
<evidence type="ECO:0000313" key="2">
    <source>
        <dbReference type="Proteomes" id="UP000503820"/>
    </source>
</evidence>
<gene>
    <name evidence="1" type="ORF">DSM19430T_23240</name>
</gene>
<evidence type="ECO:0000313" key="1">
    <source>
        <dbReference type="EMBL" id="GFM37640.1"/>
    </source>
</evidence>
<comment type="caution">
    <text evidence="1">The sequence shown here is derived from an EMBL/GenBank/DDBJ whole genome shotgun (WGS) entry which is preliminary data.</text>
</comment>